<organism evidence="1 2">
    <name type="scientific">Nonomuraea turkmeniaca</name>
    <dbReference type="NCBI Taxonomy" id="103838"/>
    <lineage>
        <taxon>Bacteria</taxon>
        <taxon>Bacillati</taxon>
        <taxon>Actinomycetota</taxon>
        <taxon>Actinomycetes</taxon>
        <taxon>Streptosporangiales</taxon>
        <taxon>Streptosporangiaceae</taxon>
        <taxon>Nonomuraea</taxon>
    </lineage>
</organism>
<dbReference type="RefSeq" id="WP_138670699.1">
    <property type="nucleotide sequence ID" value="NZ_VCKY01000142.1"/>
</dbReference>
<proteinExistence type="predicted"/>
<reference evidence="1 2" key="1">
    <citation type="submission" date="2019-05" db="EMBL/GenBank/DDBJ databases">
        <title>Draft genome sequence of Nonomuraea turkmeniaca DSM 43926.</title>
        <authorList>
            <person name="Saricaoglu S."/>
            <person name="Isik K."/>
        </authorList>
    </citation>
    <scope>NUCLEOTIDE SEQUENCE [LARGE SCALE GENOMIC DNA]</scope>
    <source>
        <strain evidence="1 2">DSM 43926</strain>
    </source>
</reference>
<keyword evidence="2" id="KW-1185">Reference proteome</keyword>
<dbReference type="EMBL" id="VCKY01000142">
    <property type="protein sequence ID" value="TMR12049.1"/>
    <property type="molecule type" value="Genomic_DNA"/>
</dbReference>
<dbReference type="Proteomes" id="UP000309128">
    <property type="component" value="Unassembled WGS sequence"/>
</dbReference>
<gene>
    <name evidence="1" type="ORF">ETD86_33745</name>
</gene>
<sequence>MYPHASLVEMITYHHHCFPDVEWRYLDVSHLGWPEIRDLIHRDPPDVAAFSVYSATAVWALIIAAEIKRVKSAAIVVFGNDHASAGEDPLPPPIRDRRPS</sequence>
<dbReference type="Gene3D" id="3.40.50.280">
    <property type="entry name" value="Cobalamin-binding domain"/>
    <property type="match status" value="1"/>
</dbReference>
<accession>A0A5S4F6R8</accession>
<name>A0A5S4F6R8_9ACTN</name>
<evidence type="ECO:0000313" key="2">
    <source>
        <dbReference type="Proteomes" id="UP000309128"/>
    </source>
</evidence>
<evidence type="ECO:0000313" key="1">
    <source>
        <dbReference type="EMBL" id="TMR12049.1"/>
    </source>
</evidence>
<protein>
    <submittedName>
        <fullName evidence="1">Uncharacterized protein</fullName>
    </submittedName>
</protein>
<comment type="caution">
    <text evidence="1">The sequence shown here is derived from an EMBL/GenBank/DDBJ whole genome shotgun (WGS) entry which is preliminary data.</text>
</comment>
<dbReference type="AlphaFoldDB" id="A0A5S4F6R8"/>
<dbReference type="OrthoDB" id="3963715at2"/>